<organism evidence="1 2">
    <name type="scientific">Campylobacter concisus (strain 13826)</name>
    <dbReference type="NCBI Taxonomy" id="360104"/>
    <lineage>
        <taxon>Bacteria</taxon>
        <taxon>Pseudomonadati</taxon>
        <taxon>Campylobacterota</taxon>
        <taxon>Epsilonproteobacteria</taxon>
        <taxon>Campylobacterales</taxon>
        <taxon>Campylobacteraceae</taxon>
        <taxon>Campylobacter</taxon>
    </lineage>
</organism>
<dbReference type="KEGG" id="cco:CCC13826_1710"/>
<accession>A7ZFV1</accession>
<dbReference type="STRING" id="360104.CCC13826_1710"/>
<dbReference type="EMBL" id="CP000792">
    <property type="protein sequence ID" value="EAT98169.1"/>
    <property type="molecule type" value="Genomic_DNA"/>
</dbReference>
<dbReference type="AlphaFoldDB" id="A7ZFV1"/>
<evidence type="ECO:0000313" key="2">
    <source>
        <dbReference type="Proteomes" id="UP000001121"/>
    </source>
</evidence>
<name>A7ZFV1_CAMC1</name>
<gene>
    <name evidence="1" type="ORF">CCC13826_1710</name>
</gene>
<proteinExistence type="predicted"/>
<dbReference type="Proteomes" id="UP000001121">
    <property type="component" value="Chromosome"/>
</dbReference>
<dbReference type="HOGENOM" id="CLU_3115672_0_0_7"/>
<protein>
    <submittedName>
        <fullName evidence="1">Uncharacterized protein</fullName>
    </submittedName>
</protein>
<evidence type="ECO:0000313" key="1">
    <source>
        <dbReference type="EMBL" id="EAT98169.1"/>
    </source>
</evidence>
<sequence>MRSCLRTACALSSDKRQANFKIYKSSNFLFLKSQNLNFTPRLTMHIQHKL</sequence>
<reference evidence="2" key="1">
    <citation type="submission" date="2007-10" db="EMBL/GenBank/DDBJ databases">
        <title>Genome sequence of Campylobacter concisus 13826 isolated from human feces.</title>
        <authorList>
            <person name="Fouts D.E."/>
            <person name="Mongodin E.F."/>
            <person name="Puiu D."/>
            <person name="Sebastian Y."/>
            <person name="Miller W.G."/>
            <person name="Mandrell R.E."/>
            <person name="On S."/>
            <person name="Nelson K.E."/>
        </authorList>
    </citation>
    <scope>NUCLEOTIDE SEQUENCE [LARGE SCALE GENOMIC DNA]</scope>
    <source>
        <strain evidence="2">13826</strain>
    </source>
</reference>